<gene>
    <name evidence="1" type="ORF">T459_02704</name>
</gene>
<proteinExistence type="predicted"/>
<reference evidence="1 2" key="1">
    <citation type="journal article" date="2014" name="Nat. Genet.">
        <title>Genome sequence of the hot pepper provides insights into the evolution of pungency in Capsicum species.</title>
        <authorList>
            <person name="Kim S."/>
            <person name="Park M."/>
            <person name="Yeom S.I."/>
            <person name="Kim Y.M."/>
            <person name="Lee J.M."/>
            <person name="Lee H.A."/>
            <person name="Seo E."/>
            <person name="Choi J."/>
            <person name="Cheong K."/>
            <person name="Kim K.T."/>
            <person name="Jung K."/>
            <person name="Lee G.W."/>
            <person name="Oh S.K."/>
            <person name="Bae C."/>
            <person name="Kim S.B."/>
            <person name="Lee H.Y."/>
            <person name="Kim S.Y."/>
            <person name="Kim M.S."/>
            <person name="Kang B.C."/>
            <person name="Jo Y.D."/>
            <person name="Yang H.B."/>
            <person name="Jeong H.J."/>
            <person name="Kang W.H."/>
            <person name="Kwon J.K."/>
            <person name="Shin C."/>
            <person name="Lim J.Y."/>
            <person name="Park J.H."/>
            <person name="Huh J.H."/>
            <person name="Kim J.S."/>
            <person name="Kim B.D."/>
            <person name="Cohen O."/>
            <person name="Paran I."/>
            <person name="Suh M.C."/>
            <person name="Lee S.B."/>
            <person name="Kim Y.K."/>
            <person name="Shin Y."/>
            <person name="Noh S.J."/>
            <person name="Park J."/>
            <person name="Seo Y.S."/>
            <person name="Kwon S.Y."/>
            <person name="Kim H.A."/>
            <person name="Park J.M."/>
            <person name="Kim H.J."/>
            <person name="Choi S.B."/>
            <person name="Bosland P.W."/>
            <person name="Reeves G."/>
            <person name="Jo S.H."/>
            <person name="Lee B.W."/>
            <person name="Cho H.T."/>
            <person name="Choi H.S."/>
            <person name="Lee M.S."/>
            <person name="Yu Y."/>
            <person name="Do Choi Y."/>
            <person name="Park B.S."/>
            <person name="van Deynze A."/>
            <person name="Ashrafi H."/>
            <person name="Hill T."/>
            <person name="Kim W.T."/>
            <person name="Pai H.S."/>
            <person name="Ahn H.K."/>
            <person name="Yeam I."/>
            <person name="Giovannoni J.J."/>
            <person name="Rose J.K."/>
            <person name="Sorensen I."/>
            <person name="Lee S.J."/>
            <person name="Kim R.W."/>
            <person name="Choi I.Y."/>
            <person name="Choi B.S."/>
            <person name="Lim J.S."/>
            <person name="Lee Y.H."/>
            <person name="Choi D."/>
        </authorList>
    </citation>
    <scope>NUCLEOTIDE SEQUENCE [LARGE SCALE GENOMIC DNA]</scope>
    <source>
        <strain evidence="2">cv. CM334</strain>
    </source>
</reference>
<dbReference type="Proteomes" id="UP000222542">
    <property type="component" value="Unassembled WGS sequence"/>
</dbReference>
<dbReference type="InterPro" id="IPR032675">
    <property type="entry name" value="LRR_dom_sf"/>
</dbReference>
<name>A0A2G3AKS6_CAPAN</name>
<evidence type="ECO:0000313" key="1">
    <source>
        <dbReference type="EMBL" id="PHT94822.1"/>
    </source>
</evidence>
<dbReference type="EMBL" id="AYRZ02000001">
    <property type="protein sequence ID" value="PHT94822.1"/>
    <property type="molecule type" value="Genomic_DNA"/>
</dbReference>
<dbReference type="Gene3D" id="3.80.10.10">
    <property type="entry name" value="Ribonuclease Inhibitor"/>
    <property type="match status" value="1"/>
</dbReference>
<comment type="caution">
    <text evidence="1">The sequence shown here is derived from an EMBL/GenBank/DDBJ whole genome shotgun (WGS) entry which is preliminary data.</text>
</comment>
<reference evidence="1 2" key="2">
    <citation type="journal article" date="2017" name="Genome Biol.">
        <title>New reference genome sequences of hot pepper reveal the massive evolution of plant disease-resistance genes by retroduplication.</title>
        <authorList>
            <person name="Kim S."/>
            <person name="Park J."/>
            <person name="Yeom S.I."/>
            <person name="Kim Y.M."/>
            <person name="Seo E."/>
            <person name="Kim K.T."/>
            <person name="Kim M.S."/>
            <person name="Lee J.M."/>
            <person name="Cheong K."/>
            <person name="Shin H.S."/>
            <person name="Kim S.B."/>
            <person name="Han K."/>
            <person name="Lee J."/>
            <person name="Park M."/>
            <person name="Lee H.A."/>
            <person name="Lee H.Y."/>
            <person name="Lee Y."/>
            <person name="Oh S."/>
            <person name="Lee J.H."/>
            <person name="Choi E."/>
            <person name="Choi E."/>
            <person name="Lee S.E."/>
            <person name="Jeon J."/>
            <person name="Kim H."/>
            <person name="Choi G."/>
            <person name="Song H."/>
            <person name="Lee J."/>
            <person name="Lee S.C."/>
            <person name="Kwon J.K."/>
            <person name="Lee H.Y."/>
            <person name="Koo N."/>
            <person name="Hong Y."/>
            <person name="Kim R.W."/>
            <person name="Kang W.H."/>
            <person name="Huh J.H."/>
            <person name="Kang B.C."/>
            <person name="Yang T.J."/>
            <person name="Lee Y.H."/>
            <person name="Bennetzen J.L."/>
            <person name="Choi D."/>
        </authorList>
    </citation>
    <scope>NUCLEOTIDE SEQUENCE [LARGE SCALE GENOMIC DNA]</scope>
    <source>
        <strain evidence="2">cv. CM334</strain>
    </source>
</reference>
<keyword evidence="2" id="KW-1185">Reference proteome</keyword>
<sequence>MIGCEKLMTNQKGWGLQTLTCLRYCRIQNSDVESFPNDSIFPPSLEILTLGNHPNLWTLNYKGLQNLTSLRHLTIELPSATVTA</sequence>
<dbReference type="Gramene" id="PHT94822">
    <property type="protein sequence ID" value="PHT94822"/>
    <property type="gene ID" value="T459_02704"/>
</dbReference>
<dbReference type="AlphaFoldDB" id="A0A2G3AKS6"/>
<protein>
    <submittedName>
        <fullName evidence="1">Uncharacterized protein</fullName>
    </submittedName>
</protein>
<accession>A0A2G3AKS6</accession>
<dbReference type="SUPFAM" id="SSF52058">
    <property type="entry name" value="L domain-like"/>
    <property type="match status" value="1"/>
</dbReference>
<organism evidence="1 2">
    <name type="scientific">Capsicum annuum</name>
    <name type="common">Capsicum pepper</name>
    <dbReference type="NCBI Taxonomy" id="4072"/>
    <lineage>
        <taxon>Eukaryota</taxon>
        <taxon>Viridiplantae</taxon>
        <taxon>Streptophyta</taxon>
        <taxon>Embryophyta</taxon>
        <taxon>Tracheophyta</taxon>
        <taxon>Spermatophyta</taxon>
        <taxon>Magnoliopsida</taxon>
        <taxon>eudicotyledons</taxon>
        <taxon>Gunneridae</taxon>
        <taxon>Pentapetalae</taxon>
        <taxon>asterids</taxon>
        <taxon>lamiids</taxon>
        <taxon>Solanales</taxon>
        <taxon>Solanaceae</taxon>
        <taxon>Solanoideae</taxon>
        <taxon>Capsiceae</taxon>
        <taxon>Capsicum</taxon>
    </lineage>
</organism>
<evidence type="ECO:0000313" key="2">
    <source>
        <dbReference type="Proteomes" id="UP000222542"/>
    </source>
</evidence>